<dbReference type="InterPro" id="IPR044578">
    <property type="entry name" value="BIR6-like"/>
</dbReference>
<dbReference type="GO" id="GO:0008380">
    <property type="term" value="P:RNA splicing"/>
    <property type="evidence" value="ECO:0007669"/>
    <property type="project" value="InterPro"/>
</dbReference>
<dbReference type="PANTHER" id="PTHR47003">
    <property type="entry name" value="OS01G0970900 PROTEIN"/>
    <property type="match status" value="1"/>
</dbReference>
<organism evidence="1 2">
    <name type="scientific">Fraxinus pennsylvanica</name>
    <dbReference type="NCBI Taxonomy" id="56036"/>
    <lineage>
        <taxon>Eukaryota</taxon>
        <taxon>Viridiplantae</taxon>
        <taxon>Streptophyta</taxon>
        <taxon>Embryophyta</taxon>
        <taxon>Tracheophyta</taxon>
        <taxon>Spermatophyta</taxon>
        <taxon>Magnoliopsida</taxon>
        <taxon>eudicotyledons</taxon>
        <taxon>Gunneridae</taxon>
        <taxon>Pentapetalae</taxon>
        <taxon>asterids</taxon>
        <taxon>lamiids</taxon>
        <taxon>Lamiales</taxon>
        <taxon>Oleaceae</taxon>
        <taxon>Oleeae</taxon>
        <taxon>Fraxinus</taxon>
    </lineage>
</organism>
<evidence type="ECO:0008006" key="3">
    <source>
        <dbReference type="Google" id="ProtNLM"/>
    </source>
</evidence>
<dbReference type="AlphaFoldDB" id="A0AAD2A407"/>
<evidence type="ECO:0000313" key="1">
    <source>
        <dbReference type="EMBL" id="CAI9781007.1"/>
    </source>
</evidence>
<evidence type="ECO:0000313" key="2">
    <source>
        <dbReference type="Proteomes" id="UP000834106"/>
    </source>
</evidence>
<name>A0AAD2A407_9LAMI</name>
<sequence length="199" mass="23067">MRRRFTRISSLFLAVRNWVKFEHTASYINQHIQFPSRNATTITSTHILKAPHLMLPVNNLSVPRPFSINSDQEASSVKEYEYLSVMQMVVFKRSKKLEKWGLMVTPAIVSDVLSRVRNDWETAFTFFLWAGKQPDYAHSVREYHSTISILGKFRKFDTASALINDMRAASSLTPHPFDKDQKIRSCARCRQGNQYFLCA</sequence>
<dbReference type="EMBL" id="OU503052">
    <property type="protein sequence ID" value="CAI9781007.1"/>
    <property type="molecule type" value="Genomic_DNA"/>
</dbReference>
<protein>
    <recommendedName>
        <fullName evidence="3">Pentatricopeptide repeat-containing protein</fullName>
    </recommendedName>
</protein>
<proteinExistence type="predicted"/>
<keyword evidence="2" id="KW-1185">Reference proteome</keyword>
<accession>A0AAD2A407</accession>
<reference evidence="1" key="1">
    <citation type="submission" date="2023-05" db="EMBL/GenBank/DDBJ databases">
        <authorList>
            <person name="Huff M."/>
        </authorList>
    </citation>
    <scope>NUCLEOTIDE SEQUENCE</scope>
</reference>
<dbReference type="InterPro" id="IPR011990">
    <property type="entry name" value="TPR-like_helical_dom_sf"/>
</dbReference>
<dbReference type="PANTHER" id="PTHR47003:SF11">
    <property type="entry name" value="PPR SUPERFAMILY PROTEIN"/>
    <property type="match status" value="1"/>
</dbReference>
<dbReference type="Proteomes" id="UP000834106">
    <property type="component" value="Chromosome 17"/>
</dbReference>
<gene>
    <name evidence="1" type="ORF">FPE_LOCUS28437</name>
</gene>
<dbReference type="Gene3D" id="1.25.40.10">
    <property type="entry name" value="Tetratricopeptide repeat domain"/>
    <property type="match status" value="1"/>
</dbReference>